<keyword evidence="2" id="KW-1185">Reference proteome</keyword>
<accession>A0AAE0CVL2</accession>
<evidence type="ECO:0000313" key="2">
    <source>
        <dbReference type="Proteomes" id="UP001280121"/>
    </source>
</evidence>
<dbReference type="EMBL" id="JANJYI010000001">
    <property type="protein sequence ID" value="KAK2665140.1"/>
    <property type="molecule type" value="Genomic_DNA"/>
</dbReference>
<comment type="caution">
    <text evidence="1">The sequence shown here is derived from an EMBL/GenBank/DDBJ whole genome shotgun (WGS) entry which is preliminary data.</text>
</comment>
<protein>
    <submittedName>
        <fullName evidence="1">Uncharacterized protein</fullName>
    </submittedName>
</protein>
<name>A0AAE0CVL2_9ROSI</name>
<reference evidence="1" key="1">
    <citation type="journal article" date="2023" name="Plant J.">
        <title>Genome sequences and population genomics provide insights into the demographic history, inbreeding, and mutation load of two 'living fossil' tree species of Dipteronia.</title>
        <authorList>
            <person name="Feng Y."/>
            <person name="Comes H.P."/>
            <person name="Chen J."/>
            <person name="Zhu S."/>
            <person name="Lu R."/>
            <person name="Zhang X."/>
            <person name="Li P."/>
            <person name="Qiu J."/>
            <person name="Olsen K.M."/>
            <person name="Qiu Y."/>
        </authorList>
    </citation>
    <scope>NUCLEOTIDE SEQUENCE</scope>
    <source>
        <strain evidence="1">KIB01</strain>
    </source>
</reference>
<organism evidence="1 2">
    <name type="scientific">Dipteronia dyeriana</name>
    <dbReference type="NCBI Taxonomy" id="168575"/>
    <lineage>
        <taxon>Eukaryota</taxon>
        <taxon>Viridiplantae</taxon>
        <taxon>Streptophyta</taxon>
        <taxon>Embryophyta</taxon>
        <taxon>Tracheophyta</taxon>
        <taxon>Spermatophyta</taxon>
        <taxon>Magnoliopsida</taxon>
        <taxon>eudicotyledons</taxon>
        <taxon>Gunneridae</taxon>
        <taxon>Pentapetalae</taxon>
        <taxon>rosids</taxon>
        <taxon>malvids</taxon>
        <taxon>Sapindales</taxon>
        <taxon>Sapindaceae</taxon>
        <taxon>Hippocastanoideae</taxon>
        <taxon>Acereae</taxon>
        <taxon>Dipteronia</taxon>
    </lineage>
</organism>
<gene>
    <name evidence="1" type="ORF">Ddye_003714</name>
</gene>
<dbReference type="Proteomes" id="UP001280121">
    <property type="component" value="Unassembled WGS sequence"/>
</dbReference>
<sequence>MNEVVEHKCTSKYMFIGHAKEISAHDLYVILGSVYNLRSDTVSLTTFLFLNREFSSGKMWSCVEECGADNSVVFHYQASDHLQYLARTNLIVDVTYQQSVGLRIY</sequence>
<proteinExistence type="predicted"/>
<dbReference type="AlphaFoldDB" id="A0AAE0CVL2"/>
<evidence type="ECO:0000313" key="1">
    <source>
        <dbReference type="EMBL" id="KAK2665140.1"/>
    </source>
</evidence>